<dbReference type="InterPro" id="IPR011991">
    <property type="entry name" value="ArsR-like_HTH"/>
</dbReference>
<dbReference type="AlphaFoldDB" id="A0A261VD72"/>
<dbReference type="PRINTS" id="PR00778">
    <property type="entry name" value="HTHARSR"/>
</dbReference>
<dbReference type="PANTHER" id="PTHR43132">
    <property type="entry name" value="ARSENICAL RESISTANCE OPERON REPRESSOR ARSR-RELATED"/>
    <property type="match status" value="1"/>
</dbReference>
<organism evidence="5 6">
    <name type="scientific">Bordetella genomosp. 12</name>
    <dbReference type="NCBI Taxonomy" id="463035"/>
    <lineage>
        <taxon>Bacteria</taxon>
        <taxon>Pseudomonadati</taxon>
        <taxon>Pseudomonadota</taxon>
        <taxon>Betaproteobacteria</taxon>
        <taxon>Burkholderiales</taxon>
        <taxon>Alcaligenaceae</taxon>
        <taxon>Bordetella</taxon>
    </lineage>
</organism>
<dbReference type="InterPro" id="IPR036390">
    <property type="entry name" value="WH_DNA-bd_sf"/>
</dbReference>
<comment type="caution">
    <text evidence="5">The sequence shown here is derived from an EMBL/GenBank/DDBJ whole genome shotgun (WGS) entry which is preliminary data.</text>
</comment>
<dbReference type="PROSITE" id="PS50987">
    <property type="entry name" value="HTH_ARSR_2"/>
    <property type="match status" value="1"/>
</dbReference>
<dbReference type="NCBIfam" id="NF033788">
    <property type="entry name" value="HTH_metalloreg"/>
    <property type="match status" value="1"/>
</dbReference>
<dbReference type="EMBL" id="NEVU01000003">
    <property type="protein sequence ID" value="OZI72086.1"/>
    <property type="molecule type" value="Genomic_DNA"/>
</dbReference>
<feature type="domain" description="HTH arsR-type" evidence="4">
    <location>
        <begin position="13"/>
        <end position="109"/>
    </location>
</feature>
<accession>A0A261VD72</accession>
<name>A0A261VD72_9BORD</name>
<evidence type="ECO:0000313" key="6">
    <source>
        <dbReference type="Proteomes" id="UP000216429"/>
    </source>
</evidence>
<dbReference type="OrthoDB" id="5296924at2"/>
<evidence type="ECO:0000256" key="2">
    <source>
        <dbReference type="ARBA" id="ARBA00023125"/>
    </source>
</evidence>
<sequence>MPATVIDMDLPALRASADHCCALLKALANTDRLLLLCQLVEGELNVGQLEARTGIRQPTLSQQLAVLRDEGLVATRRAGKYIYYSMASAEGRQVMHTLSGLYCGQAQERTQ</sequence>
<evidence type="ECO:0000256" key="3">
    <source>
        <dbReference type="ARBA" id="ARBA00023163"/>
    </source>
</evidence>
<evidence type="ECO:0000259" key="4">
    <source>
        <dbReference type="PROSITE" id="PS50987"/>
    </source>
</evidence>
<dbReference type="GO" id="GO:0003677">
    <property type="term" value="F:DNA binding"/>
    <property type="evidence" value="ECO:0007669"/>
    <property type="project" value="UniProtKB-KW"/>
</dbReference>
<keyword evidence="1" id="KW-0805">Transcription regulation</keyword>
<keyword evidence="2" id="KW-0238">DNA-binding</keyword>
<gene>
    <name evidence="5" type="ORF">CAL22_20150</name>
</gene>
<dbReference type="PANTHER" id="PTHR43132:SF2">
    <property type="entry name" value="ARSENICAL RESISTANCE OPERON REPRESSOR ARSR-RELATED"/>
    <property type="match status" value="1"/>
</dbReference>
<keyword evidence="3" id="KW-0804">Transcription</keyword>
<keyword evidence="6" id="KW-1185">Reference proteome</keyword>
<dbReference type="Pfam" id="PF01022">
    <property type="entry name" value="HTH_5"/>
    <property type="match status" value="1"/>
</dbReference>
<dbReference type="InterPro" id="IPR051011">
    <property type="entry name" value="Metal_resp_trans_reg"/>
</dbReference>
<protein>
    <submittedName>
        <fullName evidence="5">Transcriptional regulator</fullName>
    </submittedName>
</protein>
<dbReference type="RefSeq" id="WP_094816232.1">
    <property type="nucleotide sequence ID" value="NZ_NEVU01000003.1"/>
</dbReference>
<dbReference type="InterPro" id="IPR036388">
    <property type="entry name" value="WH-like_DNA-bd_sf"/>
</dbReference>
<dbReference type="Proteomes" id="UP000216429">
    <property type="component" value="Unassembled WGS sequence"/>
</dbReference>
<dbReference type="InterPro" id="IPR001845">
    <property type="entry name" value="HTH_ArsR_DNA-bd_dom"/>
</dbReference>
<evidence type="ECO:0000313" key="5">
    <source>
        <dbReference type="EMBL" id="OZI72086.1"/>
    </source>
</evidence>
<dbReference type="SMART" id="SM00418">
    <property type="entry name" value="HTH_ARSR"/>
    <property type="match status" value="1"/>
</dbReference>
<reference evidence="6" key="1">
    <citation type="submission" date="2017-05" db="EMBL/GenBank/DDBJ databases">
        <title>Complete and WGS of Bordetella genogroups.</title>
        <authorList>
            <person name="Spilker T."/>
            <person name="Lipuma J."/>
        </authorList>
    </citation>
    <scope>NUCLEOTIDE SEQUENCE [LARGE SCALE GENOMIC DNA]</scope>
    <source>
        <strain evidence="6">AU6712</strain>
    </source>
</reference>
<dbReference type="Gene3D" id="1.10.10.10">
    <property type="entry name" value="Winged helix-like DNA-binding domain superfamily/Winged helix DNA-binding domain"/>
    <property type="match status" value="1"/>
</dbReference>
<dbReference type="SUPFAM" id="SSF46785">
    <property type="entry name" value="Winged helix' DNA-binding domain"/>
    <property type="match status" value="1"/>
</dbReference>
<dbReference type="CDD" id="cd00090">
    <property type="entry name" value="HTH_ARSR"/>
    <property type="match status" value="1"/>
</dbReference>
<dbReference type="GO" id="GO:0003700">
    <property type="term" value="F:DNA-binding transcription factor activity"/>
    <property type="evidence" value="ECO:0007669"/>
    <property type="project" value="InterPro"/>
</dbReference>
<evidence type="ECO:0000256" key="1">
    <source>
        <dbReference type="ARBA" id="ARBA00023015"/>
    </source>
</evidence>
<proteinExistence type="predicted"/>